<evidence type="ECO:0000313" key="4">
    <source>
        <dbReference type="Proteomes" id="UP001597525"/>
    </source>
</evidence>
<organism evidence="3 4">
    <name type="scientific">Sphingobacterium bambusae</name>
    <dbReference type="NCBI Taxonomy" id="662858"/>
    <lineage>
        <taxon>Bacteria</taxon>
        <taxon>Pseudomonadati</taxon>
        <taxon>Bacteroidota</taxon>
        <taxon>Sphingobacteriia</taxon>
        <taxon>Sphingobacteriales</taxon>
        <taxon>Sphingobacteriaceae</taxon>
        <taxon>Sphingobacterium</taxon>
    </lineage>
</organism>
<dbReference type="SUPFAM" id="SSF53271">
    <property type="entry name" value="PRTase-like"/>
    <property type="match status" value="1"/>
</dbReference>
<proteinExistence type="inferred from homology"/>
<dbReference type="InterPro" id="IPR029057">
    <property type="entry name" value="PRTase-like"/>
</dbReference>
<name>A0ABW6BNA7_9SPHI</name>
<dbReference type="EMBL" id="JBHUPB010000012">
    <property type="protein sequence ID" value="MFD2969190.1"/>
    <property type="molecule type" value="Genomic_DNA"/>
</dbReference>
<reference evidence="4" key="1">
    <citation type="journal article" date="2019" name="Int. J. Syst. Evol. Microbiol.">
        <title>The Global Catalogue of Microorganisms (GCM) 10K type strain sequencing project: providing services to taxonomists for standard genome sequencing and annotation.</title>
        <authorList>
            <consortium name="The Broad Institute Genomics Platform"/>
            <consortium name="The Broad Institute Genome Sequencing Center for Infectious Disease"/>
            <person name="Wu L."/>
            <person name="Ma J."/>
        </authorList>
    </citation>
    <scope>NUCLEOTIDE SEQUENCE [LARGE SCALE GENOMIC DNA]</scope>
    <source>
        <strain evidence="4">KCTC 22814</strain>
    </source>
</reference>
<dbReference type="Gene3D" id="3.40.50.2020">
    <property type="match status" value="1"/>
</dbReference>
<comment type="similarity">
    <text evidence="1">Belongs to the ComF/GntX family.</text>
</comment>
<accession>A0ABW6BNA7</accession>
<gene>
    <name evidence="3" type="ORF">ACFS7Y_17480</name>
</gene>
<dbReference type="InterPro" id="IPR051910">
    <property type="entry name" value="ComF/GntX_DNA_util-trans"/>
</dbReference>
<sequence length="229" mass="25858">MQVKRYWDSFIAILFPPLCASCENVLLNQEELLCSYCQYHLPINDHYLFLDNEVMRRLQFKAPIEMGAAFLSFSKSSLVQTMIHKLKYGKAFDIGIYLGRQFGQQLLISPFFRQLDLIVPVPLHHKKKKARGYNQSEYIAQGLAEVLKLDIDTTRLVRLVNSPSQTTMSRMDRYENVEHVFACLDAQALAGKNILLVDDVLTTAATIASAARALAEQGCRVCIAVLAIA</sequence>
<dbReference type="RefSeq" id="WP_320186403.1">
    <property type="nucleotide sequence ID" value="NZ_CP138332.1"/>
</dbReference>
<feature type="domain" description="Phosphoribosyltransferase" evidence="2">
    <location>
        <begin position="138"/>
        <end position="226"/>
    </location>
</feature>
<evidence type="ECO:0000259" key="2">
    <source>
        <dbReference type="Pfam" id="PF00156"/>
    </source>
</evidence>
<dbReference type="PANTHER" id="PTHR47505:SF1">
    <property type="entry name" value="DNA UTILIZATION PROTEIN YHGH"/>
    <property type="match status" value="1"/>
</dbReference>
<dbReference type="Proteomes" id="UP001597525">
    <property type="component" value="Unassembled WGS sequence"/>
</dbReference>
<comment type="caution">
    <text evidence="3">The sequence shown here is derived from an EMBL/GenBank/DDBJ whole genome shotgun (WGS) entry which is preliminary data.</text>
</comment>
<dbReference type="CDD" id="cd06223">
    <property type="entry name" value="PRTases_typeI"/>
    <property type="match status" value="1"/>
</dbReference>
<dbReference type="Pfam" id="PF00156">
    <property type="entry name" value="Pribosyltran"/>
    <property type="match status" value="1"/>
</dbReference>
<protein>
    <submittedName>
        <fullName evidence="3">ComF family protein</fullName>
    </submittedName>
</protein>
<evidence type="ECO:0000256" key="1">
    <source>
        <dbReference type="ARBA" id="ARBA00008007"/>
    </source>
</evidence>
<dbReference type="InterPro" id="IPR000836">
    <property type="entry name" value="PRTase_dom"/>
</dbReference>
<evidence type="ECO:0000313" key="3">
    <source>
        <dbReference type="EMBL" id="MFD2969190.1"/>
    </source>
</evidence>
<dbReference type="PANTHER" id="PTHR47505">
    <property type="entry name" value="DNA UTILIZATION PROTEIN YHGH"/>
    <property type="match status" value="1"/>
</dbReference>
<keyword evidence="4" id="KW-1185">Reference proteome</keyword>